<dbReference type="Proteomes" id="UP000789759">
    <property type="component" value="Unassembled WGS sequence"/>
</dbReference>
<evidence type="ECO:0000313" key="3">
    <source>
        <dbReference type="Proteomes" id="UP000789759"/>
    </source>
</evidence>
<feature type="compositionally biased region" description="Basic and acidic residues" evidence="1">
    <location>
        <begin position="12"/>
        <end position="23"/>
    </location>
</feature>
<reference evidence="2" key="1">
    <citation type="submission" date="2021-06" db="EMBL/GenBank/DDBJ databases">
        <authorList>
            <person name="Kallberg Y."/>
            <person name="Tangrot J."/>
            <person name="Rosling A."/>
        </authorList>
    </citation>
    <scope>NUCLEOTIDE SEQUENCE</scope>
    <source>
        <strain evidence="2">FL966</strain>
    </source>
</reference>
<accession>A0A9N9IV47</accession>
<comment type="caution">
    <text evidence="2">The sequence shown here is derived from an EMBL/GenBank/DDBJ whole genome shotgun (WGS) entry which is preliminary data.</text>
</comment>
<dbReference type="EMBL" id="CAJVQA010018249">
    <property type="protein sequence ID" value="CAG8752896.1"/>
    <property type="molecule type" value="Genomic_DNA"/>
</dbReference>
<evidence type="ECO:0000313" key="2">
    <source>
        <dbReference type="EMBL" id="CAG8752896.1"/>
    </source>
</evidence>
<organism evidence="2 3">
    <name type="scientific">Cetraspora pellucida</name>
    <dbReference type="NCBI Taxonomy" id="1433469"/>
    <lineage>
        <taxon>Eukaryota</taxon>
        <taxon>Fungi</taxon>
        <taxon>Fungi incertae sedis</taxon>
        <taxon>Mucoromycota</taxon>
        <taxon>Glomeromycotina</taxon>
        <taxon>Glomeromycetes</taxon>
        <taxon>Diversisporales</taxon>
        <taxon>Gigasporaceae</taxon>
        <taxon>Cetraspora</taxon>
    </lineage>
</organism>
<dbReference type="OrthoDB" id="2476327at2759"/>
<evidence type="ECO:0000256" key="1">
    <source>
        <dbReference type="SAM" id="MobiDB-lite"/>
    </source>
</evidence>
<feature type="compositionally biased region" description="Polar residues" evidence="1">
    <location>
        <begin position="1"/>
        <end position="10"/>
    </location>
</feature>
<gene>
    <name evidence="2" type="ORF">CPELLU_LOCUS14818</name>
</gene>
<keyword evidence="3" id="KW-1185">Reference proteome</keyword>
<feature type="region of interest" description="Disordered" evidence="1">
    <location>
        <begin position="1"/>
        <end position="32"/>
    </location>
</feature>
<proteinExistence type="predicted"/>
<dbReference type="AlphaFoldDB" id="A0A9N9IV47"/>
<sequence>MIEVPISNNGEVKLEKPQEKDPWDSNSRNTFDGLTYKDEELNETEGYYTEEEDETSSAIYLMNIDELPTEVQDESTVIEQLEKFIQTDTLEEKEKDKALEFFRKEKPLFAKDIQELDEMNIIT</sequence>
<protein>
    <submittedName>
        <fullName evidence="2">19722_t:CDS:1</fullName>
    </submittedName>
</protein>
<name>A0A9N9IV47_9GLOM</name>